<evidence type="ECO:0000256" key="1">
    <source>
        <dbReference type="SAM" id="MobiDB-lite"/>
    </source>
</evidence>
<dbReference type="InterPro" id="IPR052107">
    <property type="entry name" value="HEAT6"/>
</dbReference>
<dbReference type="Pfam" id="PF13251">
    <property type="entry name" value="DUF4042"/>
    <property type="match status" value="1"/>
</dbReference>
<proteinExistence type="predicted"/>
<reference evidence="3 4" key="1">
    <citation type="submission" date="2024-03" db="EMBL/GenBank/DDBJ databases">
        <title>The Acrasis kona genome and developmental transcriptomes reveal deep origins of eukaryotic multicellular pathways.</title>
        <authorList>
            <person name="Sheikh S."/>
            <person name="Fu C.-J."/>
            <person name="Brown M.W."/>
            <person name="Baldauf S.L."/>
        </authorList>
    </citation>
    <scope>NUCLEOTIDE SEQUENCE [LARGE SCALE GENOMIC DNA]</scope>
    <source>
        <strain evidence="3 4">ATCC MYA-3509</strain>
    </source>
</reference>
<keyword evidence="4" id="KW-1185">Reference proteome</keyword>
<evidence type="ECO:0000313" key="4">
    <source>
        <dbReference type="Proteomes" id="UP001431209"/>
    </source>
</evidence>
<comment type="caution">
    <text evidence="3">The sequence shown here is derived from an EMBL/GenBank/DDBJ whole genome shotgun (WGS) entry which is preliminary data.</text>
</comment>
<feature type="region of interest" description="Disordered" evidence="1">
    <location>
        <begin position="1"/>
        <end position="47"/>
    </location>
</feature>
<dbReference type="SUPFAM" id="SSF48371">
    <property type="entry name" value="ARM repeat"/>
    <property type="match status" value="2"/>
</dbReference>
<feature type="domain" description="DUF4042" evidence="2">
    <location>
        <begin position="322"/>
        <end position="493"/>
    </location>
</feature>
<evidence type="ECO:0000313" key="3">
    <source>
        <dbReference type="EMBL" id="KAL0482646.1"/>
    </source>
</evidence>
<dbReference type="InterPro" id="IPR011989">
    <property type="entry name" value="ARM-like"/>
</dbReference>
<dbReference type="InterPro" id="IPR025283">
    <property type="entry name" value="DUF4042"/>
</dbReference>
<dbReference type="Proteomes" id="UP001431209">
    <property type="component" value="Unassembled WGS sequence"/>
</dbReference>
<dbReference type="EMBL" id="JAOPGA020000879">
    <property type="protein sequence ID" value="KAL0482646.1"/>
    <property type="molecule type" value="Genomic_DNA"/>
</dbReference>
<organism evidence="3 4">
    <name type="scientific">Acrasis kona</name>
    <dbReference type="NCBI Taxonomy" id="1008807"/>
    <lineage>
        <taxon>Eukaryota</taxon>
        <taxon>Discoba</taxon>
        <taxon>Heterolobosea</taxon>
        <taxon>Tetramitia</taxon>
        <taxon>Eutetramitia</taxon>
        <taxon>Acrasidae</taxon>
        <taxon>Acrasis</taxon>
    </lineage>
</organism>
<dbReference type="PANTHER" id="PTHR13366:SF0">
    <property type="entry name" value="HEAT REPEAT-CONTAINING PROTEIN 6"/>
    <property type="match status" value="1"/>
</dbReference>
<name>A0AAW2Z1I8_9EUKA</name>
<sequence length="957" mass="106832">MANYNSERPVRKRSNSIGSGNARGNRGGKYRGRGRGQNVNGGPMKSIPEQWKNLGDLMCMDERQVEHVLDSLNSVTYPNDSLDEQMCTCAITKLCSNRMIKQDLIASKLTQLMTTLCAKQQISTDQCMNESFTFLMELIPRAHSWLLSDSLRALSYIVSQGSSSILSTDQFKQAIDAIMPSLDLTVSDLEVRRQSVNTVASLCLNVQGDKKYTKLVQSLFVPCLRSFNIWTKSLLSDSSLSKNVKSVLRAMTAVVSSSDRVHVQYVEDIISKLLPLCFYGTKMIPAIPHNKANISKSDDVFTSDSDMSDNDATGLAREAMHIRAQSLQLIGAMAHRDFKSLFAQWANLFPSQDALSQKLPHLTSCLLFDTSARCRSVAATTISATLERSKVFLVQADDTRSKKSFTPFSQTLASTLIQIHSSLLYSIKHETSAPTQCNVLRCLSVLVDQCPYGKLESLDPYLIDMMNMLKQCLLSTDSTVCQCSLQCASVAFGSVNCMGVIGSDVEWWLEEMIKRNFNSGVANVSKNYKDVILDKWEQVKNLIQQGLSDHDYVIKSAVLQILVSLTNCAQIEQVPENEGIPEQGTQLTQAQQNLNKKLSRTMMHYNQRNIPVEVWEWILSIIPLSDSSNVVRVTGCAVLANIPDDLLQQSLVDDLVRIARNDTMISVRLQAYRTLGQIAIGCKHEAIKIPVTTLSECISKESNGNVRMKAAWMIANICESMDYSQDKDMLNLLLSMTKDKKVASSAVRALANMGNKAIPLLEPFVSDEDHKVRWNACYSLGTLRVGCATKSLCEAIQNDDNFKVRIQAVTALNSTNDYGDDLALVWSALLTAFTQPQPSTSWSDHHSDFNKQYKYLRTLKDQLQSTLCHVVIVTNEKELNEMVANVMVDHAETICLILRSVVYQKSGSDDTFDENGIIRKVTHLYNQILERKLVSSDKRPQIEEAVSQILKSMDDTM</sequence>
<protein>
    <recommendedName>
        <fullName evidence="2">DUF4042 domain-containing protein</fullName>
    </recommendedName>
</protein>
<dbReference type="AlphaFoldDB" id="A0AAW2Z1I8"/>
<dbReference type="InterPro" id="IPR016024">
    <property type="entry name" value="ARM-type_fold"/>
</dbReference>
<accession>A0AAW2Z1I8</accession>
<gene>
    <name evidence="3" type="ORF">AKO1_014349</name>
</gene>
<dbReference type="Gene3D" id="1.25.10.10">
    <property type="entry name" value="Leucine-rich Repeat Variant"/>
    <property type="match status" value="2"/>
</dbReference>
<dbReference type="Pfam" id="PF13646">
    <property type="entry name" value="HEAT_2"/>
    <property type="match status" value="1"/>
</dbReference>
<evidence type="ECO:0000259" key="2">
    <source>
        <dbReference type="Pfam" id="PF13251"/>
    </source>
</evidence>
<dbReference type="PANTHER" id="PTHR13366">
    <property type="entry name" value="MALARIA ANTIGEN-RELATED"/>
    <property type="match status" value="1"/>
</dbReference>